<feature type="domain" description="Carrier" evidence="5">
    <location>
        <begin position="124"/>
        <end position="199"/>
    </location>
</feature>
<feature type="non-terminal residue" evidence="6">
    <location>
        <position position="1"/>
    </location>
</feature>
<dbReference type="GO" id="GO:0044550">
    <property type="term" value="P:secondary metabolite biosynthetic process"/>
    <property type="evidence" value="ECO:0007669"/>
    <property type="project" value="TreeGrafter"/>
</dbReference>
<comment type="caution">
    <text evidence="6">The sequence shown here is derived from an EMBL/GenBank/DDBJ whole genome shotgun (WGS) entry which is preliminary data.</text>
</comment>
<dbReference type="InterPro" id="IPR009081">
    <property type="entry name" value="PP-bd_ACP"/>
</dbReference>
<comment type="similarity">
    <text evidence="2">Belongs to the ATP-dependent AMP-binding enzyme family.</text>
</comment>
<dbReference type="InterPro" id="IPR025110">
    <property type="entry name" value="AMP-bd_C"/>
</dbReference>
<dbReference type="Proteomes" id="UP000537718">
    <property type="component" value="Unassembled WGS sequence"/>
</dbReference>
<dbReference type="SUPFAM" id="SSF47336">
    <property type="entry name" value="ACP-like"/>
    <property type="match status" value="1"/>
</dbReference>
<dbReference type="SUPFAM" id="SSF56801">
    <property type="entry name" value="Acetyl-CoA synthetase-like"/>
    <property type="match status" value="1"/>
</dbReference>
<dbReference type="Pfam" id="PF13193">
    <property type="entry name" value="AMP-binding_C"/>
    <property type="match status" value="1"/>
</dbReference>
<dbReference type="GO" id="GO:0043041">
    <property type="term" value="P:amino acid activation for nonribosomal peptide biosynthetic process"/>
    <property type="evidence" value="ECO:0007669"/>
    <property type="project" value="TreeGrafter"/>
</dbReference>
<dbReference type="PROSITE" id="PS00012">
    <property type="entry name" value="PHOSPHOPANTETHEINE"/>
    <property type="match status" value="1"/>
</dbReference>
<comment type="cofactor">
    <cofactor evidence="1">
        <name>pantetheine 4'-phosphate</name>
        <dbReference type="ChEBI" id="CHEBI:47942"/>
    </cofactor>
</comment>
<evidence type="ECO:0000259" key="5">
    <source>
        <dbReference type="PROSITE" id="PS50075"/>
    </source>
</evidence>
<dbReference type="PROSITE" id="PS50075">
    <property type="entry name" value="CARRIER"/>
    <property type="match status" value="1"/>
</dbReference>
<dbReference type="RefSeq" id="WP_183870324.1">
    <property type="nucleotide sequence ID" value="NZ_JACHCF010000029.1"/>
</dbReference>
<evidence type="ECO:0000256" key="1">
    <source>
        <dbReference type="ARBA" id="ARBA00001957"/>
    </source>
</evidence>
<organism evidence="6 7">
    <name type="scientific">Pedobacter cryoconitis</name>
    <dbReference type="NCBI Taxonomy" id="188932"/>
    <lineage>
        <taxon>Bacteria</taxon>
        <taxon>Pseudomonadati</taxon>
        <taxon>Bacteroidota</taxon>
        <taxon>Sphingobacteriia</taxon>
        <taxon>Sphingobacteriales</taxon>
        <taxon>Sphingobacteriaceae</taxon>
        <taxon>Pedobacter</taxon>
    </lineage>
</organism>
<reference evidence="6 7" key="1">
    <citation type="submission" date="2020-08" db="EMBL/GenBank/DDBJ databases">
        <title>Genomic Encyclopedia of Type Strains, Phase IV (KMG-V): Genome sequencing to study the core and pangenomes of soil and plant-associated prokaryotes.</title>
        <authorList>
            <person name="Whitman W."/>
        </authorList>
    </citation>
    <scope>NUCLEOTIDE SEQUENCE [LARGE SCALE GENOMIC DNA]</scope>
    <source>
        <strain evidence="6 7">MP7CTX6</strain>
    </source>
</reference>
<keyword evidence="3" id="KW-0596">Phosphopantetheine</keyword>
<dbReference type="AlphaFoldDB" id="A0A7W8YYQ6"/>
<dbReference type="GO" id="GO:0005829">
    <property type="term" value="C:cytosol"/>
    <property type="evidence" value="ECO:0007669"/>
    <property type="project" value="TreeGrafter"/>
</dbReference>
<protein>
    <submittedName>
        <fullName evidence="6">Acyl carrier protein</fullName>
    </submittedName>
</protein>
<dbReference type="EMBL" id="JACHCF010000029">
    <property type="protein sequence ID" value="MBB5624284.1"/>
    <property type="molecule type" value="Genomic_DNA"/>
</dbReference>
<gene>
    <name evidence="6" type="ORF">HDE69_005385</name>
</gene>
<evidence type="ECO:0000256" key="3">
    <source>
        <dbReference type="ARBA" id="ARBA00022450"/>
    </source>
</evidence>
<dbReference type="InterPro" id="IPR036736">
    <property type="entry name" value="ACP-like_sf"/>
</dbReference>
<proteinExistence type="inferred from homology"/>
<dbReference type="Pfam" id="PF00550">
    <property type="entry name" value="PP-binding"/>
    <property type="match status" value="1"/>
</dbReference>
<dbReference type="PANTHER" id="PTHR45527">
    <property type="entry name" value="NONRIBOSOMAL PEPTIDE SYNTHETASE"/>
    <property type="match status" value="1"/>
</dbReference>
<evidence type="ECO:0000256" key="4">
    <source>
        <dbReference type="ARBA" id="ARBA00022553"/>
    </source>
</evidence>
<dbReference type="Gene3D" id="3.30.300.30">
    <property type="match status" value="1"/>
</dbReference>
<name>A0A7W8YYQ6_9SPHI</name>
<dbReference type="InterPro" id="IPR006162">
    <property type="entry name" value="Ppantetheine_attach_site"/>
</dbReference>
<dbReference type="Gene3D" id="1.10.1200.10">
    <property type="entry name" value="ACP-like"/>
    <property type="match status" value="1"/>
</dbReference>
<evidence type="ECO:0000313" key="6">
    <source>
        <dbReference type="EMBL" id="MBB5624284.1"/>
    </source>
</evidence>
<evidence type="ECO:0000313" key="7">
    <source>
        <dbReference type="Proteomes" id="UP000537718"/>
    </source>
</evidence>
<sequence>RWLADGTIEFSGRKDDQVKIRGYRIEPGEIETALERHAAISAATVVVKMDVAGDKILVAYVVSADELDGTVMRSYLLERLPAYMVPAYFVRLEILPLTPNGKVDKRSLPSPEGLSISSGPAYVAPRSEVEEKLVLVWQELLGIKRIGMKDDFFTIGGHSLKATQLISRINREFEVDLSLVMLFNDPTVENMANKIEEIYWSGGELFENNDTQKFSI</sequence>
<evidence type="ECO:0000256" key="2">
    <source>
        <dbReference type="ARBA" id="ARBA00006432"/>
    </source>
</evidence>
<dbReference type="PANTHER" id="PTHR45527:SF1">
    <property type="entry name" value="FATTY ACID SYNTHASE"/>
    <property type="match status" value="1"/>
</dbReference>
<keyword evidence="4" id="KW-0597">Phosphoprotein</keyword>
<dbReference type="GO" id="GO:0031177">
    <property type="term" value="F:phosphopantetheine binding"/>
    <property type="evidence" value="ECO:0007669"/>
    <property type="project" value="TreeGrafter"/>
</dbReference>
<accession>A0A7W8YYQ6</accession>
<dbReference type="FunFam" id="3.30.300.30:FF:000010">
    <property type="entry name" value="Enterobactin synthetase component F"/>
    <property type="match status" value="1"/>
</dbReference>
<dbReference type="InterPro" id="IPR045851">
    <property type="entry name" value="AMP-bd_C_sf"/>
</dbReference>
<dbReference type="FunFam" id="1.10.1200.10:FF:000005">
    <property type="entry name" value="Nonribosomal peptide synthetase 1"/>
    <property type="match status" value="1"/>
</dbReference>